<accession>A0A0G4G5J1</accession>
<dbReference type="EMBL" id="CDMY01000571">
    <property type="protein sequence ID" value="CEM23733.1"/>
    <property type="molecule type" value="Genomic_DNA"/>
</dbReference>
<gene>
    <name evidence="2" type="ORF">Vbra_17089</name>
</gene>
<dbReference type="Proteomes" id="UP000041254">
    <property type="component" value="Unassembled WGS sequence"/>
</dbReference>
<organism evidence="2 3">
    <name type="scientific">Vitrella brassicaformis (strain CCMP3155)</name>
    <dbReference type="NCBI Taxonomy" id="1169540"/>
    <lineage>
        <taxon>Eukaryota</taxon>
        <taxon>Sar</taxon>
        <taxon>Alveolata</taxon>
        <taxon>Colpodellida</taxon>
        <taxon>Vitrellaceae</taxon>
        <taxon>Vitrella</taxon>
    </lineage>
</organism>
<proteinExistence type="predicted"/>
<protein>
    <submittedName>
        <fullName evidence="2">Uncharacterized protein</fullName>
    </submittedName>
</protein>
<name>A0A0G4G5J1_VITBC</name>
<feature type="region of interest" description="Disordered" evidence="1">
    <location>
        <begin position="184"/>
        <end position="232"/>
    </location>
</feature>
<dbReference type="OrthoDB" id="343070at2759"/>
<feature type="compositionally biased region" description="Basic and acidic residues" evidence="1">
    <location>
        <begin position="200"/>
        <end position="209"/>
    </location>
</feature>
<evidence type="ECO:0000256" key="1">
    <source>
        <dbReference type="SAM" id="MobiDB-lite"/>
    </source>
</evidence>
<sequence length="232" mass="26007">MALEDRHYVLPPDFIDGQYLICTEFGAEGWNGERVEKPPSYLARKEAEIKALEDTIADLKATIAQKDGVIAGKDATLDAVEGQYWAKKESRNFTSLFRSESCHGTWESGKSQAEDYVRWAKLPSDFKGPKIPFIKGHLPSFEAITKWEIRIHMPVLIPLPFLKEDTIRSGACVNLESRPLEMELGHRELSPPTSPRSSRRQIDFNRRLPAEPQGAAAKSSGRVSPRCVLSGQ</sequence>
<dbReference type="AlphaFoldDB" id="A0A0G4G5J1"/>
<dbReference type="VEuPathDB" id="CryptoDB:Vbra_17089"/>
<keyword evidence="3" id="KW-1185">Reference proteome</keyword>
<reference evidence="2 3" key="1">
    <citation type="submission" date="2014-11" db="EMBL/GenBank/DDBJ databases">
        <authorList>
            <person name="Zhu J."/>
            <person name="Qi W."/>
            <person name="Song R."/>
        </authorList>
    </citation>
    <scope>NUCLEOTIDE SEQUENCE [LARGE SCALE GENOMIC DNA]</scope>
</reference>
<evidence type="ECO:0000313" key="3">
    <source>
        <dbReference type="Proteomes" id="UP000041254"/>
    </source>
</evidence>
<evidence type="ECO:0000313" key="2">
    <source>
        <dbReference type="EMBL" id="CEM23733.1"/>
    </source>
</evidence>
<dbReference type="InParanoid" id="A0A0G4G5J1"/>